<reference evidence="2" key="1">
    <citation type="submission" date="2014-11" db="EMBL/GenBank/DDBJ databases">
        <authorList>
            <person name="Otto D Thomas"/>
            <person name="Naeem Raeece"/>
        </authorList>
    </citation>
    <scope>NUCLEOTIDE SEQUENCE</scope>
</reference>
<accession>A0A0G4G7Z1</accession>
<protein>
    <submittedName>
        <fullName evidence="2">Uncharacterized protein</fullName>
    </submittedName>
</protein>
<dbReference type="AlphaFoldDB" id="A0A0G4G7Z1"/>
<name>A0A0G4G7Z1_9ALVE</name>
<proteinExistence type="predicted"/>
<dbReference type="VEuPathDB" id="CryptoDB:Cvel_4285"/>
<feature type="region of interest" description="Disordered" evidence="1">
    <location>
        <begin position="86"/>
        <end position="105"/>
    </location>
</feature>
<evidence type="ECO:0000256" key="1">
    <source>
        <dbReference type="SAM" id="MobiDB-lite"/>
    </source>
</evidence>
<dbReference type="EMBL" id="CDMZ01000959">
    <property type="protein sequence ID" value="CEM24618.1"/>
    <property type="molecule type" value="Genomic_DNA"/>
</dbReference>
<organism evidence="2">
    <name type="scientific">Chromera velia CCMP2878</name>
    <dbReference type="NCBI Taxonomy" id="1169474"/>
    <lineage>
        <taxon>Eukaryota</taxon>
        <taxon>Sar</taxon>
        <taxon>Alveolata</taxon>
        <taxon>Colpodellida</taxon>
        <taxon>Chromeraceae</taxon>
        <taxon>Chromera</taxon>
    </lineage>
</organism>
<sequence>MAGDQACCQRILAREFLERLAIDEFLEPDEDLCFCTLCADQRRDFPVSFASEDLVKFSTPLGWYRAGLCVDPQFVEENDVFVDSGGKASGSADKKERTSPAYSGCPSGSSTVTRFNKWMSALELFERKQIFSSPSLAYAGSSLLSPAMPFASSTGCGYYAQACLFVRQAPSHGVGPQSLCSSQGQGLGGECGPCGGSSSSTAGGEGPPCGGAVGPNRIDPNFPNECLEWYTTKWADVLPVALVVRLTPTGVAAARGVSVCMNPSAAGWAAPDRCKKGTNAQLALKEKRLTEKLEEREKAAKGNGRGMMLGDFLRDTVGGGIGGIGSSGWGSGGIPFSETDVLSESFALWDLAFLENRAALALGWVAMWVS</sequence>
<gene>
    <name evidence="2" type="ORF">Cvel_4285</name>
</gene>
<evidence type="ECO:0000313" key="2">
    <source>
        <dbReference type="EMBL" id="CEM24618.1"/>
    </source>
</evidence>